<name>A0A7Z8Y512_9CAUL</name>
<dbReference type="EMBL" id="UXHF01000058">
    <property type="protein sequence ID" value="VDC51066.1"/>
    <property type="molecule type" value="Genomic_DNA"/>
</dbReference>
<dbReference type="InterPro" id="IPR006260">
    <property type="entry name" value="TonB/TolA_C"/>
</dbReference>
<dbReference type="GO" id="GO:0055085">
    <property type="term" value="P:transmembrane transport"/>
    <property type="evidence" value="ECO:0007669"/>
    <property type="project" value="InterPro"/>
</dbReference>
<accession>A0A7Z8Y512</accession>
<evidence type="ECO:0000256" key="3">
    <source>
        <dbReference type="ARBA" id="ARBA00022989"/>
    </source>
</evidence>
<dbReference type="NCBIfam" id="TIGR01352">
    <property type="entry name" value="tonB_Cterm"/>
    <property type="match status" value="1"/>
</dbReference>
<dbReference type="Proteomes" id="UP000289220">
    <property type="component" value="Unassembled WGS sequence"/>
</dbReference>
<dbReference type="Gene3D" id="3.30.1150.10">
    <property type="match status" value="1"/>
</dbReference>
<sequence>MIRFLFAALSFQDAASAAAPPATSVRQAPLVSFSELGDAAGHTGRAVVEATLGVDGKFRDAEIRESARSQFLDADALSTVLEAKVGQNPAQPVRIRMTVEFRPTDLLTMRCDTFARQVRWYEAAWPERTQKDTIVYVMALGYETLSRRQAQGLNAALAGVRGFESAFSKTVDRCERSPSARFTTILHDEMRQSS</sequence>
<comment type="caution">
    <text evidence="6">The sequence shown here is derived from an EMBL/GenBank/DDBJ whole genome shotgun (WGS) entry which is preliminary data.</text>
</comment>
<evidence type="ECO:0000256" key="2">
    <source>
        <dbReference type="ARBA" id="ARBA00022692"/>
    </source>
</evidence>
<dbReference type="GO" id="GO:0016020">
    <property type="term" value="C:membrane"/>
    <property type="evidence" value="ECO:0007669"/>
    <property type="project" value="UniProtKB-SubCell"/>
</dbReference>
<keyword evidence="2" id="KW-0812">Transmembrane</keyword>
<feature type="domain" description="TonB C-terminal" evidence="5">
    <location>
        <begin position="35"/>
        <end position="102"/>
    </location>
</feature>
<evidence type="ECO:0000313" key="6">
    <source>
        <dbReference type="EMBL" id="VDC51066.1"/>
    </source>
</evidence>
<dbReference type="InterPro" id="IPR037682">
    <property type="entry name" value="TonB_C"/>
</dbReference>
<evidence type="ECO:0000256" key="4">
    <source>
        <dbReference type="ARBA" id="ARBA00023136"/>
    </source>
</evidence>
<dbReference type="RefSeq" id="WP_154726520.1">
    <property type="nucleotide sequence ID" value="NZ_UXHF01000058.1"/>
</dbReference>
<organism evidence="6 7">
    <name type="scientific">Brevundimonas mediterranea</name>
    <dbReference type="NCBI Taxonomy" id="74329"/>
    <lineage>
        <taxon>Bacteria</taxon>
        <taxon>Pseudomonadati</taxon>
        <taxon>Pseudomonadota</taxon>
        <taxon>Alphaproteobacteria</taxon>
        <taxon>Caulobacterales</taxon>
        <taxon>Caulobacteraceae</taxon>
        <taxon>Brevundimonas</taxon>
    </lineage>
</organism>
<keyword evidence="3" id="KW-1133">Transmembrane helix</keyword>
<dbReference type="SUPFAM" id="SSF74653">
    <property type="entry name" value="TolA/TonB C-terminal domain"/>
    <property type="match status" value="1"/>
</dbReference>
<proteinExistence type="predicted"/>
<evidence type="ECO:0000256" key="1">
    <source>
        <dbReference type="ARBA" id="ARBA00004167"/>
    </source>
</evidence>
<keyword evidence="4" id="KW-0472">Membrane</keyword>
<keyword evidence="7" id="KW-1185">Reference proteome</keyword>
<evidence type="ECO:0000259" key="5">
    <source>
        <dbReference type="Pfam" id="PF03544"/>
    </source>
</evidence>
<comment type="subcellular location">
    <subcellularLocation>
        <location evidence="1">Membrane</location>
        <topology evidence="1">Single-pass membrane protein</topology>
    </subcellularLocation>
</comment>
<evidence type="ECO:0000313" key="7">
    <source>
        <dbReference type="Proteomes" id="UP000289220"/>
    </source>
</evidence>
<protein>
    <recommendedName>
        <fullName evidence="5">TonB C-terminal domain-containing protein</fullName>
    </recommendedName>
</protein>
<reference evidence="6 7" key="1">
    <citation type="submission" date="2018-11" db="EMBL/GenBank/DDBJ databases">
        <authorList>
            <person name="Peiro R."/>
            <person name="Begona"/>
            <person name="Cbmso G."/>
            <person name="Lopez M."/>
            <person name="Gonzalez S."/>
            <person name="Sacristan E."/>
            <person name="Castillo E."/>
        </authorList>
    </citation>
    <scope>NUCLEOTIDE SEQUENCE [LARGE SCALE GENOMIC DNA]</scope>
    <source>
        <strain evidence="6">Brev_genome</strain>
    </source>
</reference>
<gene>
    <name evidence="6" type="ORF">BREV_BREV_02495</name>
</gene>
<dbReference type="AlphaFoldDB" id="A0A7Z8Y512"/>
<dbReference type="Pfam" id="PF03544">
    <property type="entry name" value="TonB_C"/>
    <property type="match status" value="1"/>
</dbReference>